<evidence type="ECO:0000256" key="1">
    <source>
        <dbReference type="SAM" id="MobiDB-lite"/>
    </source>
</evidence>
<protein>
    <submittedName>
        <fullName evidence="2">Uncharacterized protein</fullName>
    </submittedName>
</protein>
<feature type="region of interest" description="Disordered" evidence="1">
    <location>
        <begin position="1"/>
        <end position="21"/>
    </location>
</feature>
<dbReference type="AlphaFoldDB" id="A0A7S4EZS8"/>
<sequence>MLEADTESTLAAGQRNTSSDEAAEAEATRLFLLRCCTERAVAGEVDDVMASVGSTTDVSKLIHDTLNERYDTEGHITSCLALFIARFDSDAIRVAWNNPMPRLCNLSAHQA</sequence>
<gene>
    <name evidence="2" type="ORF">PCAR00345_LOCUS15780</name>
</gene>
<feature type="compositionally biased region" description="Polar residues" evidence="1">
    <location>
        <begin position="7"/>
        <end position="20"/>
    </location>
</feature>
<reference evidence="2" key="1">
    <citation type="submission" date="2021-01" db="EMBL/GenBank/DDBJ databases">
        <authorList>
            <person name="Corre E."/>
            <person name="Pelletier E."/>
            <person name="Niang G."/>
            <person name="Scheremetjew M."/>
            <person name="Finn R."/>
            <person name="Kale V."/>
            <person name="Holt S."/>
            <person name="Cochrane G."/>
            <person name="Meng A."/>
            <person name="Brown T."/>
            <person name="Cohen L."/>
        </authorList>
    </citation>
    <scope>NUCLEOTIDE SEQUENCE</scope>
    <source>
        <strain evidence="2">CCMP645</strain>
    </source>
</reference>
<name>A0A7S4EZS8_CHRCT</name>
<proteinExistence type="predicted"/>
<organism evidence="2">
    <name type="scientific">Chrysotila carterae</name>
    <name type="common">Marine alga</name>
    <name type="synonym">Syracosphaera carterae</name>
    <dbReference type="NCBI Taxonomy" id="13221"/>
    <lineage>
        <taxon>Eukaryota</taxon>
        <taxon>Haptista</taxon>
        <taxon>Haptophyta</taxon>
        <taxon>Prymnesiophyceae</taxon>
        <taxon>Isochrysidales</taxon>
        <taxon>Isochrysidaceae</taxon>
        <taxon>Chrysotila</taxon>
    </lineage>
</organism>
<accession>A0A7S4EZS8</accession>
<evidence type="ECO:0000313" key="2">
    <source>
        <dbReference type="EMBL" id="CAE0763168.1"/>
    </source>
</evidence>
<dbReference type="EMBL" id="HBIZ01024914">
    <property type="protein sequence ID" value="CAE0763168.1"/>
    <property type="molecule type" value="Transcribed_RNA"/>
</dbReference>